<accession>A0A1C7IHG4</accession>
<feature type="transmembrane region" description="Helical" evidence="9">
    <location>
        <begin position="178"/>
        <end position="202"/>
    </location>
</feature>
<evidence type="ECO:0000256" key="2">
    <source>
        <dbReference type="ARBA" id="ARBA00005540"/>
    </source>
</evidence>
<name>A0A1C7IHG4_9FIRM</name>
<keyword evidence="4 8" id="KW-1003">Cell membrane</keyword>
<dbReference type="PANTHER" id="PTHR38438">
    <property type="entry name" value="RIBOFLAVIN TRANSPORTER RIBU"/>
    <property type="match status" value="1"/>
</dbReference>
<dbReference type="EMBL" id="CP015405">
    <property type="protein sequence ID" value="ANU78364.1"/>
    <property type="molecule type" value="Genomic_DNA"/>
</dbReference>
<keyword evidence="6 9" id="KW-1133">Transmembrane helix</keyword>
<evidence type="ECO:0000256" key="8">
    <source>
        <dbReference type="PIRNR" id="PIRNR037778"/>
    </source>
</evidence>
<feature type="transmembrane region" description="Helical" evidence="9">
    <location>
        <begin position="59"/>
        <end position="85"/>
    </location>
</feature>
<dbReference type="InterPro" id="IPR025720">
    <property type="entry name" value="RibU"/>
</dbReference>
<feature type="transmembrane region" description="Helical" evidence="9">
    <location>
        <begin position="122"/>
        <end position="147"/>
    </location>
</feature>
<dbReference type="GO" id="GO:0005886">
    <property type="term" value="C:plasma membrane"/>
    <property type="evidence" value="ECO:0007669"/>
    <property type="project" value="UniProtKB-SubCell"/>
</dbReference>
<keyword evidence="7 8" id="KW-0472">Membrane</keyword>
<keyword evidence="3 8" id="KW-0813">Transport</keyword>
<dbReference type="PIRSF" id="PIRSF037778">
    <property type="entry name" value="UCP037778_transp_RibU"/>
    <property type="match status" value="1"/>
</dbReference>
<keyword evidence="5 9" id="KW-0812">Transmembrane</keyword>
<evidence type="ECO:0000256" key="6">
    <source>
        <dbReference type="ARBA" id="ARBA00022989"/>
    </source>
</evidence>
<dbReference type="Gene3D" id="1.10.1760.20">
    <property type="match status" value="1"/>
</dbReference>
<reference evidence="10" key="1">
    <citation type="submission" date="2017-04" db="EMBL/GenBank/DDBJ databases">
        <title>Complete Genome Sequences of Twelve Strains of a Stable Defined Moderately Diverse Mouse Microbiota 2 (sDMDMm2).</title>
        <authorList>
            <person name="Uchimura Y."/>
            <person name="Wyss M."/>
            <person name="Brugiroux S."/>
            <person name="Limenitakis J.P."/>
            <person name="Stecher B."/>
            <person name="McCoy K.D."/>
            <person name="Macpherson A.J."/>
        </authorList>
    </citation>
    <scope>NUCLEOTIDE SEQUENCE</scope>
    <source>
        <strain evidence="10">YL58</strain>
    </source>
</reference>
<evidence type="ECO:0000256" key="7">
    <source>
        <dbReference type="ARBA" id="ARBA00023136"/>
    </source>
</evidence>
<evidence type="ECO:0000256" key="1">
    <source>
        <dbReference type="ARBA" id="ARBA00004651"/>
    </source>
</evidence>
<dbReference type="InterPro" id="IPR024529">
    <property type="entry name" value="ECF_trnsprt_substrate-spec"/>
</dbReference>
<dbReference type="KEGG" id="byl:A4V09_23005"/>
<dbReference type="OrthoDB" id="9809216at2"/>
<protein>
    <recommendedName>
        <fullName evidence="8">Riboflavin transporter</fullName>
    </recommendedName>
</protein>
<dbReference type="STRING" id="1796616.A4V09_23005"/>
<evidence type="ECO:0000313" key="11">
    <source>
        <dbReference type="Proteomes" id="UP000092574"/>
    </source>
</evidence>
<comment type="function">
    <text evidence="8">Probably a riboflavin-binding protein that interacts with the energy-coupling factor (ECF) ABC-transporter complex.</text>
</comment>
<dbReference type="AlphaFoldDB" id="A0A1C7IHG4"/>
<evidence type="ECO:0000256" key="5">
    <source>
        <dbReference type="ARBA" id="ARBA00022692"/>
    </source>
</evidence>
<feature type="transmembrane region" description="Helical" evidence="9">
    <location>
        <begin position="26"/>
        <end position="47"/>
    </location>
</feature>
<dbReference type="PANTHER" id="PTHR38438:SF1">
    <property type="entry name" value="RIBOFLAVIN TRANSPORTER RIBU"/>
    <property type="match status" value="1"/>
</dbReference>
<evidence type="ECO:0000256" key="4">
    <source>
        <dbReference type="ARBA" id="ARBA00022475"/>
    </source>
</evidence>
<dbReference type="RefSeq" id="WP_065544447.1">
    <property type="nucleotide sequence ID" value="NZ_CP015405.2"/>
</dbReference>
<dbReference type="Proteomes" id="UP000092574">
    <property type="component" value="Chromosome"/>
</dbReference>
<evidence type="ECO:0000256" key="3">
    <source>
        <dbReference type="ARBA" id="ARBA00022448"/>
    </source>
</evidence>
<evidence type="ECO:0000256" key="9">
    <source>
        <dbReference type="SAM" id="Phobius"/>
    </source>
</evidence>
<sequence length="212" mass="22632">MSNDAIVNKRPAGAQNRSKIRTLAQVAMLGAVATVLMMIEFPIPVIAPPFYQMDFSEVSVLVGAFAMGPVAGIMIELLKVLLYAVIHGSATAGVGEIANFLIGCSFIVPAAFFYKYRRNKKFAVIGMVIGTISMAVVGCVVNAFILLPAYGAAFGMPVSAFIQMGTSIHPAINNLFTFVVLAVAPFNLVKGCIISAVTLLIYKRIRVLLRGE</sequence>
<comment type="similarity">
    <text evidence="2 8">Belongs to the prokaryotic riboflavin transporter (P-RFT) (TC 2.A.87) family.</text>
</comment>
<organism evidence="10 11">
    <name type="scientific">Blautia pseudococcoides</name>
    <dbReference type="NCBI Taxonomy" id="1796616"/>
    <lineage>
        <taxon>Bacteria</taxon>
        <taxon>Bacillati</taxon>
        <taxon>Bacillota</taxon>
        <taxon>Clostridia</taxon>
        <taxon>Lachnospirales</taxon>
        <taxon>Lachnospiraceae</taxon>
        <taxon>Blautia</taxon>
    </lineage>
</organism>
<feature type="transmembrane region" description="Helical" evidence="9">
    <location>
        <begin position="97"/>
        <end position="116"/>
    </location>
</feature>
<comment type="subcellular location">
    <subcellularLocation>
        <location evidence="1">Cell membrane</location>
        <topology evidence="1">Multi-pass membrane protein</topology>
    </subcellularLocation>
</comment>
<dbReference type="GO" id="GO:0032217">
    <property type="term" value="F:riboflavin transmembrane transporter activity"/>
    <property type="evidence" value="ECO:0007669"/>
    <property type="project" value="UniProtKB-UniRule"/>
</dbReference>
<gene>
    <name evidence="10" type="ORF">A4V09_23005</name>
</gene>
<proteinExistence type="inferred from homology"/>
<dbReference type="Pfam" id="PF12822">
    <property type="entry name" value="ECF_trnsprt"/>
    <property type="match status" value="1"/>
</dbReference>
<feature type="transmembrane region" description="Helical" evidence="9">
    <location>
        <begin position="154"/>
        <end position="172"/>
    </location>
</feature>
<evidence type="ECO:0000313" key="10">
    <source>
        <dbReference type="EMBL" id="ANU78364.1"/>
    </source>
</evidence>
<keyword evidence="11" id="KW-1185">Reference proteome</keyword>